<dbReference type="SUPFAM" id="SSF101801">
    <property type="entry name" value="Surface presentation of antigens (SPOA)"/>
    <property type="match status" value="1"/>
</dbReference>
<feature type="domain" description="Flagellar motor switch protein FliN-like C-terminal" evidence="2">
    <location>
        <begin position="190"/>
        <end position="259"/>
    </location>
</feature>
<evidence type="ECO:0000256" key="1">
    <source>
        <dbReference type="SAM" id="MobiDB-lite"/>
    </source>
</evidence>
<dbReference type="InterPro" id="IPR036429">
    <property type="entry name" value="SpoA-like_sf"/>
</dbReference>
<dbReference type="Gene3D" id="2.30.330.10">
    <property type="entry name" value="SpoA-like"/>
    <property type="match status" value="1"/>
</dbReference>
<reference evidence="3 4" key="1">
    <citation type="submission" date="2017-07" db="EMBL/GenBank/DDBJ databases">
        <title>Genome Sequence of Antarctobacter heliothermus Strain SMS3 Isolated from a culture of the Diatom Skeletonema marinoi.</title>
        <authorList>
            <person name="Topel M."/>
            <person name="Pinder M.I.M."/>
            <person name="Johansson O.N."/>
            <person name="Kourtchenko O."/>
            <person name="Godhe A."/>
            <person name="Clarke A.K."/>
        </authorList>
    </citation>
    <scope>NUCLEOTIDE SEQUENCE [LARGE SCALE GENOMIC DNA]</scope>
    <source>
        <strain evidence="3 4">SMS3</strain>
    </source>
</reference>
<dbReference type="Pfam" id="PF01052">
    <property type="entry name" value="FliMN_C"/>
    <property type="match status" value="1"/>
</dbReference>
<dbReference type="EMBL" id="CP022540">
    <property type="protein sequence ID" value="ASP20945.1"/>
    <property type="molecule type" value="Genomic_DNA"/>
</dbReference>
<sequence>MSLAKALRRALSRTADVLWDLALVTQSVTVETMDQDEVVDALGKTDLLVLLDGPDGAVGIASVDRQVMTGVIEVQTIQQVTQMPVEDDRILTQTDAAMLAPLLDGALGRLADTLTEHPLHSQLVGYRFGAMIEDSRAAGLLLDAAGYRSFRADIDLALGRRRGVLTLFLPERKPKRSTPGVVQGAGPHEERLSRVPARLDAALARITLPLSKAEALKPGDLLNLPPDALSKVEVMAGRGHLVACGRLGQLNGLRAVRLTWPAGNAAISSAADPAGAVSVGLPKVEKTASFNGTQQDAKAGLPALTDTPVSDADASEDLPDLPPMDFEAGSADFDFSDLGGEFGDVGNAQPMEALPEIDNSEGFASASMDFDFDET</sequence>
<proteinExistence type="predicted"/>
<keyword evidence="3" id="KW-0966">Cell projection</keyword>
<evidence type="ECO:0000259" key="2">
    <source>
        <dbReference type="Pfam" id="PF01052"/>
    </source>
</evidence>
<dbReference type="AlphaFoldDB" id="A0A222E425"/>
<dbReference type="InterPro" id="IPR001543">
    <property type="entry name" value="FliN-like_C"/>
</dbReference>
<keyword evidence="3" id="KW-0282">Flagellum</keyword>
<dbReference type="KEGG" id="aht:ANTHELSMS3_02267"/>
<name>A0A222E425_9RHOB</name>
<dbReference type="Proteomes" id="UP000203589">
    <property type="component" value="Chromosome"/>
</dbReference>
<evidence type="ECO:0000313" key="4">
    <source>
        <dbReference type="Proteomes" id="UP000203589"/>
    </source>
</evidence>
<feature type="region of interest" description="Disordered" evidence="1">
    <location>
        <begin position="293"/>
        <end position="315"/>
    </location>
</feature>
<protein>
    <submittedName>
        <fullName evidence="3">Flagellar switch protein FliM</fullName>
    </submittedName>
</protein>
<evidence type="ECO:0000313" key="3">
    <source>
        <dbReference type="EMBL" id="ASP20945.1"/>
    </source>
</evidence>
<keyword evidence="4" id="KW-1185">Reference proteome</keyword>
<accession>A0A222E425</accession>
<organism evidence="3 4">
    <name type="scientific">Antarctobacter heliothermus</name>
    <dbReference type="NCBI Taxonomy" id="74033"/>
    <lineage>
        <taxon>Bacteria</taxon>
        <taxon>Pseudomonadati</taxon>
        <taxon>Pseudomonadota</taxon>
        <taxon>Alphaproteobacteria</taxon>
        <taxon>Rhodobacterales</taxon>
        <taxon>Roseobacteraceae</taxon>
        <taxon>Antarctobacter</taxon>
    </lineage>
</organism>
<gene>
    <name evidence="3" type="ORF">ANTHELSMS3_02267</name>
</gene>
<keyword evidence="3" id="KW-0969">Cilium</keyword>
<feature type="region of interest" description="Disordered" evidence="1">
    <location>
        <begin position="355"/>
        <end position="375"/>
    </location>
</feature>